<comment type="caution">
    <text evidence="4">The sequence shown here is derived from an EMBL/GenBank/DDBJ whole genome shotgun (WGS) entry which is preliminary data.</text>
</comment>
<dbReference type="InterPro" id="IPR007742">
    <property type="entry name" value="NosD_dom"/>
</dbReference>
<organism evidence="4 5">
    <name type="scientific">Paenibacillus residui</name>
    <dbReference type="NCBI Taxonomy" id="629724"/>
    <lineage>
        <taxon>Bacteria</taxon>
        <taxon>Bacillati</taxon>
        <taxon>Bacillota</taxon>
        <taxon>Bacilli</taxon>
        <taxon>Bacillales</taxon>
        <taxon>Paenibacillaceae</taxon>
        <taxon>Paenibacillus</taxon>
    </lineage>
</organism>
<sequence>MLEQEKQKLQEEPDQQKQGRPDNPEEQERPDHRISRRRMLTSLGMTGLALVAGSSMLRTVSGVSAMPVTENVYSPLDKPSISAKGTSPVLNVRDFGAVGDGITDDTPAIQNALNQALHNSYTHIVVPKGTYKVTDTLRIYRRTRFSMQQGATLLRCHDYSFMANGKLNDSFQGYEGHGDIIIEGGVWEGNILQYPDDFNGFGLARGRNIIIRDVELRDVVSAHGVDMNACENVLIENCRFLGYKDDTPNQSRNYAEAIQIANHTKEGFSIIGVFDGTPCRNITVRNCYFGASGTPGTQAWPAGVGNHYAVHNLYNSNIKIYGNTFEGMTFAGVRSFKYAELFVTNNLFLNCNRGIMLSNPQANTESSKDADGVQSGLPQSGKNIVISGNIFKGTRSENIYGAGWPKTNNVYAKMESVVIADNLFEDGSASHNCITLRWTHNVQIANNLFRNQYRGVLLSYVSDTSISGNRFQDIKTEAVYTEEPDADYQNQGHTSGIYIGHNQIRRCGRTGIFIQSMDGFHVEGNMISSPATETDNTRSGILVANKARNGKVAGNTVRKAPSGNQNQYGISVTGTTSNVQVADNCAEGKTAAVLVQGSSNFDGIYVHAPNGTRYRMTIGNNGVPVYTPG</sequence>
<dbReference type="InterPro" id="IPR024535">
    <property type="entry name" value="RHGA/B-epi-like_pectate_lyase"/>
</dbReference>
<dbReference type="SUPFAM" id="SSF51126">
    <property type="entry name" value="Pectin lyase-like"/>
    <property type="match status" value="2"/>
</dbReference>
<protein>
    <submittedName>
        <fullName evidence="4">NosD domain-containing protein</fullName>
    </submittedName>
</protein>
<dbReference type="Proteomes" id="UP001597120">
    <property type="component" value="Unassembled WGS sequence"/>
</dbReference>
<evidence type="ECO:0000313" key="4">
    <source>
        <dbReference type="EMBL" id="MFD0871251.1"/>
    </source>
</evidence>
<evidence type="ECO:0000256" key="1">
    <source>
        <dbReference type="SAM" id="MobiDB-lite"/>
    </source>
</evidence>
<dbReference type="InterPro" id="IPR011050">
    <property type="entry name" value="Pectin_lyase_fold/virulence"/>
</dbReference>
<dbReference type="SMART" id="SM00710">
    <property type="entry name" value="PbH1"/>
    <property type="match status" value="11"/>
</dbReference>
<dbReference type="Pfam" id="PF12708">
    <property type="entry name" value="Pect-lyase_RHGA_epim"/>
    <property type="match status" value="1"/>
</dbReference>
<dbReference type="EMBL" id="JBHTIU010000075">
    <property type="protein sequence ID" value="MFD0871251.1"/>
    <property type="molecule type" value="Genomic_DNA"/>
</dbReference>
<evidence type="ECO:0000313" key="5">
    <source>
        <dbReference type="Proteomes" id="UP001597120"/>
    </source>
</evidence>
<evidence type="ECO:0000259" key="2">
    <source>
        <dbReference type="Pfam" id="PF05048"/>
    </source>
</evidence>
<feature type="compositionally biased region" description="Basic and acidic residues" evidence="1">
    <location>
        <begin position="1"/>
        <end position="33"/>
    </location>
</feature>
<accession>A0ABW3DFA6</accession>
<dbReference type="Pfam" id="PF05048">
    <property type="entry name" value="NosD"/>
    <property type="match status" value="1"/>
</dbReference>
<evidence type="ECO:0000259" key="3">
    <source>
        <dbReference type="Pfam" id="PF12708"/>
    </source>
</evidence>
<feature type="domain" description="Periplasmic copper-binding protein NosD beta helix" evidence="2">
    <location>
        <begin position="415"/>
        <end position="529"/>
    </location>
</feature>
<dbReference type="InterPro" id="IPR006311">
    <property type="entry name" value="TAT_signal"/>
</dbReference>
<dbReference type="Gene3D" id="2.160.20.10">
    <property type="entry name" value="Single-stranded right-handed beta-helix, Pectin lyase-like"/>
    <property type="match status" value="2"/>
</dbReference>
<feature type="region of interest" description="Disordered" evidence="1">
    <location>
        <begin position="1"/>
        <end position="37"/>
    </location>
</feature>
<dbReference type="InterPro" id="IPR006626">
    <property type="entry name" value="PbH1"/>
</dbReference>
<dbReference type="InterPro" id="IPR012334">
    <property type="entry name" value="Pectin_lyas_fold"/>
</dbReference>
<feature type="domain" description="Rhamnogalacturonase A/B/Epimerase-like pectate lyase" evidence="3">
    <location>
        <begin position="90"/>
        <end position="317"/>
    </location>
</feature>
<keyword evidence="5" id="KW-1185">Reference proteome</keyword>
<dbReference type="RefSeq" id="WP_379290192.1">
    <property type="nucleotide sequence ID" value="NZ_JBHTIU010000075.1"/>
</dbReference>
<name>A0ABW3DFA6_9BACL</name>
<reference evidence="5" key="1">
    <citation type="journal article" date="2019" name="Int. J. Syst. Evol. Microbiol.">
        <title>The Global Catalogue of Microorganisms (GCM) 10K type strain sequencing project: providing services to taxonomists for standard genome sequencing and annotation.</title>
        <authorList>
            <consortium name="The Broad Institute Genomics Platform"/>
            <consortium name="The Broad Institute Genome Sequencing Center for Infectious Disease"/>
            <person name="Wu L."/>
            <person name="Ma J."/>
        </authorList>
    </citation>
    <scope>NUCLEOTIDE SEQUENCE [LARGE SCALE GENOMIC DNA]</scope>
    <source>
        <strain evidence="5">CCUG 57263</strain>
    </source>
</reference>
<gene>
    <name evidence="4" type="ORF">ACFQ03_19080</name>
</gene>
<proteinExistence type="predicted"/>
<dbReference type="PROSITE" id="PS51318">
    <property type="entry name" value="TAT"/>
    <property type="match status" value="1"/>
</dbReference>